<dbReference type="AlphaFoldDB" id="A0A1Y2HJA5"/>
<feature type="transmembrane region" description="Helical" evidence="2">
    <location>
        <begin position="490"/>
        <end position="514"/>
    </location>
</feature>
<accession>A0A1Y2HJA5</accession>
<keyword evidence="5" id="KW-1185">Reference proteome</keyword>
<keyword evidence="3" id="KW-0732">Signal</keyword>
<feature type="compositionally biased region" description="Polar residues" evidence="1">
    <location>
        <begin position="35"/>
        <end position="63"/>
    </location>
</feature>
<feature type="compositionally biased region" description="Pro residues" evidence="1">
    <location>
        <begin position="133"/>
        <end position="147"/>
    </location>
</feature>
<feature type="compositionally biased region" description="Basic and acidic residues" evidence="1">
    <location>
        <begin position="202"/>
        <end position="222"/>
    </location>
</feature>
<feature type="compositionally biased region" description="Low complexity" evidence="1">
    <location>
        <begin position="161"/>
        <end position="170"/>
    </location>
</feature>
<feature type="transmembrane region" description="Helical" evidence="2">
    <location>
        <begin position="282"/>
        <end position="307"/>
    </location>
</feature>
<feature type="transmembrane region" description="Helical" evidence="2">
    <location>
        <begin position="659"/>
        <end position="679"/>
    </location>
</feature>
<name>A0A1Y2HJA5_9FUNG</name>
<sequence>MFSPTSILFLLLFSPPTQVRNTMQSDDPAAGTGPPVSSSAALRSRSPNTNPDPVNRNDSNTYISSTATPLSALHTSSSALMSAGLDTLPTSPTSAPPAGVTSSALLNKLYTTQSVTAAARPRSFTVADRSRPPVMPNLPPPPPPPQASDPSGGATGPAWGSSRTKSRSSSQLPLAQPSEGVSSPVGIMSPLSPAVPVVHVPADPRDVQRHHVESTRRSKEGLVVDTAGSSNRSPNGEAMKKSASGTKLPVKKSSSLVNVVSANEATAKKGKKSTHEGVTRTWYLYLVVPIIAALWTGLAVILTGALAITTNLSNLIYSLHTSPGLSLVATLSLLTYLYLILSTTLSLTRTALRLMTWFWTLPSRFGQPPVHPPTAFPHWSQLLMSPHKAIPQAVDVTVDRVTAWVWAKLGSRHSGAAGAGARTPKYSLEEAGKAESAASMYSSSGEAEDEDNDHQALIDAQPASQVAAKRSSGGPDLWCQRYQLRTIIQLVLLLAVAYYKIGIPILFAVARMGLVNTFSMIAACLSLGSAGLIVLANVGQAALRFSAVARQLWAEPDEGKRAGIASASLGLDQVGGMGGVINRWIVRAAATVAAVMVVGLTFYRYPESPIRFFIICSLFVLLTCVRLRTFVLRSNSTQKKAPATPSANNTNGGSLRTIFLLRSVLLVVALTCAVVHDLAAPEITVRLGHVHLEKMTHFPGRQPNVPNIIVCALLFSFASIGQDAVFAFCHIFTARLSALLFIAFMVLRVVVFVAILASPDATSLTVLSIAGFLLSSVRVNTRRASRDRKFSHASLHGRVLFNACIIATVVGVWLVSVLGVSNLSVASQEQSPFFNPRWPVLPREMTLAKDLLCNYKIHDLKLLELVSLSTAPMAASNSSAAAIMEWVNQNPVLRGAVRMQGLIELGGQEEAPAGVIANALGLQPAQASKDTHNSDSHGPFIEFRLATAPQTSILVVRGTRALGRAVLHTRILWSTAWFFSTSSPFGTLFKYWPDEVATLVVSTVHQSLSPAYMPELSGIEVVARMMQDQGRNVVLVGHGYAGTLAQVVGARLGVPAFATSAPGLQYYRQVFGLMGSQDLQHWLVNLVPERDAVPTLDKQVGTTLALTAGCYAGEERCHDPKELVTYLLDRCYWQEYYRNENRGGLWGGQGPPVAMPDPIGNPMAQQSPDEQKFGNTAGSAAAQVPLSGTGGLPA</sequence>
<evidence type="ECO:0000313" key="5">
    <source>
        <dbReference type="Proteomes" id="UP000193411"/>
    </source>
</evidence>
<feature type="region of interest" description="Disordered" evidence="1">
    <location>
        <begin position="20"/>
        <end position="63"/>
    </location>
</feature>
<feature type="transmembrane region" description="Helical" evidence="2">
    <location>
        <begin position="705"/>
        <end position="729"/>
    </location>
</feature>
<gene>
    <name evidence="4" type="ORF">BCR44DRAFT_1436170</name>
</gene>
<keyword evidence="2" id="KW-1133">Transmembrane helix</keyword>
<dbReference type="Proteomes" id="UP000193411">
    <property type="component" value="Unassembled WGS sequence"/>
</dbReference>
<proteinExistence type="predicted"/>
<feature type="region of interest" description="Disordered" evidence="1">
    <location>
        <begin position="1148"/>
        <end position="1194"/>
    </location>
</feature>
<evidence type="ECO:0000256" key="3">
    <source>
        <dbReference type="SAM" id="SignalP"/>
    </source>
</evidence>
<dbReference type="SUPFAM" id="SSF53474">
    <property type="entry name" value="alpha/beta-Hydrolases"/>
    <property type="match status" value="1"/>
</dbReference>
<feature type="transmembrane region" description="Helical" evidence="2">
    <location>
        <begin position="736"/>
        <end position="755"/>
    </location>
</feature>
<comment type="caution">
    <text evidence="4">The sequence shown here is derived from an EMBL/GenBank/DDBJ whole genome shotgun (WGS) entry which is preliminary data.</text>
</comment>
<organism evidence="4 5">
    <name type="scientific">Catenaria anguillulae PL171</name>
    <dbReference type="NCBI Taxonomy" id="765915"/>
    <lineage>
        <taxon>Eukaryota</taxon>
        <taxon>Fungi</taxon>
        <taxon>Fungi incertae sedis</taxon>
        <taxon>Blastocladiomycota</taxon>
        <taxon>Blastocladiomycetes</taxon>
        <taxon>Blastocladiales</taxon>
        <taxon>Catenariaceae</taxon>
        <taxon>Catenaria</taxon>
    </lineage>
</organism>
<keyword evidence="2" id="KW-0812">Transmembrane</keyword>
<feature type="transmembrane region" description="Helical" evidence="2">
    <location>
        <begin position="584"/>
        <end position="604"/>
    </location>
</feature>
<feature type="transmembrane region" description="Helical" evidence="2">
    <location>
        <begin position="327"/>
        <end position="347"/>
    </location>
</feature>
<evidence type="ECO:0000256" key="1">
    <source>
        <dbReference type="SAM" id="MobiDB-lite"/>
    </source>
</evidence>
<dbReference type="InterPro" id="IPR029058">
    <property type="entry name" value="AB_hydrolase_fold"/>
</dbReference>
<feature type="compositionally biased region" description="Polar residues" evidence="1">
    <location>
        <begin position="1163"/>
        <end position="1178"/>
    </location>
</feature>
<feature type="region of interest" description="Disordered" evidence="1">
    <location>
        <begin position="116"/>
        <end position="250"/>
    </location>
</feature>
<protein>
    <recommendedName>
        <fullName evidence="6">Fungal lipase-like domain-containing protein</fullName>
    </recommendedName>
</protein>
<feature type="chain" id="PRO_5013367938" description="Fungal lipase-like domain-containing protein" evidence="3">
    <location>
        <begin position="20"/>
        <end position="1194"/>
    </location>
</feature>
<evidence type="ECO:0008006" key="6">
    <source>
        <dbReference type="Google" id="ProtNLM"/>
    </source>
</evidence>
<reference evidence="4 5" key="1">
    <citation type="submission" date="2016-07" db="EMBL/GenBank/DDBJ databases">
        <title>Pervasive Adenine N6-methylation of Active Genes in Fungi.</title>
        <authorList>
            <consortium name="DOE Joint Genome Institute"/>
            <person name="Mondo S.J."/>
            <person name="Dannebaum R.O."/>
            <person name="Kuo R.C."/>
            <person name="Labutti K."/>
            <person name="Haridas S."/>
            <person name="Kuo A."/>
            <person name="Salamov A."/>
            <person name="Ahrendt S.R."/>
            <person name="Lipzen A."/>
            <person name="Sullivan W."/>
            <person name="Andreopoulos W.B."/>
            <person name="Clum A."/>
            <person name="Lindquist E."/>
            <person name="Daum C."/>
            <person name="Ramamoorthy G.K."/>
            <person name="Gryganskyi A."/>
            <person name="Culley D."/>
            <person name="Magnuson J.K."/>
            <person name="James T.Y."/>
            <person name="O'Malley M.A."/>
            <person name="Stajich J.E."/>
            <person name="Spatafora J.W."/>
            <person name="Visel A."/>
            <person name="Grigoriev I.V."/>
        </authorList>
    </citation>
    <scope>NUCLEOTIDE SEQUENCE [LARGE SCALE GENOMIC DNA]</scope>
    <source>
        <strain evidence="4 5">PL171</strain>
    </source>
</reference>
<dbReference type="EMBL" id="MCFL01000027">
    <property type="protein sequence ID" value="ORZ34660.1"/>
    <property type="molecule type" value="Genomic_DNA"/>
</dbReference>
<evidence type="ECO:0000256" key="2">
    <source>
        <dbReference type="SAM" id="Phobius"/>
    </source>
</evidence>
<feature type="transmembrane region" description="Helical" evidence="2">
    <location>
        <begin position="761"/>
        <end position="779"/>
    </location>
</feature>
<keyword evidence="2" id="KW-0472">Membrane</keyword>
<feature type="transmembrane region" description="Helical" evidence="2">
    <location>
        <begin position="610"/>
        <end position="631"/>
    </location>
</feature>
<feature type="signal peptide" evidence="3">
    <location>
        <begin position="1"/>
        <end position="19"/>
    </location>
</feature>
<evidence type="ECO:0000313" key="4">
    <source>
        <dbReference type="EMBL" id="ORZ34660.1"/>
    </source>
</evidence>
<feature type="transmembrane region" description="Helical" evidence="2">
    <location>
        <begin position="520"/>
        <end position="543"/>
    </location>
</feature>
<feature type="compositionally biased region" description="Low complexity" evidence="1">
    <location>
        <begin position="189"/>
        <end position="201"/>
    </location>
</feature>
<feature type="transmembrane region" description="Helical" evidence="2">
    <location>
        <begin position="799"/>
        <end position="820"/>
    </location>
</feature>